<dbReference type="PANTHER" id="PTHR14024">
    <property type="entry name" value="PERILIPIN"/>
    <property type="match status" value="1"/>
</dbReference>
<reference evidence="4 5" key="1">
    <citation type="journal article" date="2013" name="Proc. Natl. Acad. Sci. U.S.A.">
        <title>The king cobra genome reveals dynamic gene evolution and adaptation in the snake venom system.</title>
        <authorList>
            <person name="Vonk F.J."/>
            <person name="Casewell N.R."/>
            <person name="Henkel C.V."/>
            <person name="Heimberg A.M."/>
            <person name="Jansen H.J."/>
            <person name="McCleary R.J."/>
            <person name="Kerkkamp H.M."/>
            <person name="Vos R.A."/>
            <person name="Guerreiro I."/>
            <person name="Calvete J.J."/>
            <person name="Wuster W."/>
            <person name="Woods A.E."/>
            <person name="Logan J.M."/>
            <person name="Harrison R.A."/>
            <person name="Castoe T.A."/>
            <person name="de Koning A.P."/>
            <person name="Pollock D.D."/>
            <person name="Yandell M."/>
            <person name="Calderon D."/>
            <person name="Renjifo C."/>
            <person name="Currier R.B."/>
            <person name="Salgado D."/>
            <person name="Pla D."/>
            <person name="Sanz L."/>
            <person name="Hyder A.S."/>
            <person name="Ribeiro J.M."/>
            <person name="Arntzen J.W."/>
            <person name="van den Thillart G.E."/>
            <person name="Boetzer M."/>
            <person name="Pirovano W."/>
            <person name="Dirks R.P."/>
            <person name="Spaink H.P."/>
            <person name="Duboule D."/>
            <person name="McGlinn E."/>
            <person name="Kini R.M."/>
            <person name="Richardson M.K."/>
        </authorList>
    </citation>
    <scope>NUCLEOTIDE SEQUENCE</scope>
    <source>
        <tissue evidence="4">Blood</tissue>
    </source>
</reference>
<dbReference type="GO" id="GO:0005829">
    <property type="term" value="C:cytosol"/>
    <property type="evidence" value="ECO:0007669"/>
    <property type="project" value="TreeGrafter"/>
</dbReference>
<protein>
    <submittedName>
        <fullName evidence="4">Uncharacterized protein</fullName>
    </submittedName>
</protein>
<comment type="caution">
    <text evidence="4">The sequence shown here is derived from an EMBL/GenBank/DDBJ whole genome shotgun (WGS) entry which is preliminary data.</text>
</comment>
<dbReference type="InterPro" id="IPR004279">
    <property type="entry name" value="Perilipin"/>
</dbReference>
<dbReference type="AlphaFoldDB" id="V8PHI4"/>
<gene>
    <name evidence="4" type="ORF">L345_00807</name>
</gene>
<proteinExistence type="inferred from homology"/>
<accession>V8PHI4</accession>
<dbReference type="Proteomes" id="UP000018936">
    <property type="component" value="Unassembled WGS sequence"/>
</dbReference>
<comment type="subcellular location">
    <subcellularLocation>
        <location evidence="1">Lipid droplet</location>
    </subcellularLocation>
</comment>
<evidence type="ECO:0000256" key="1">
    <source>
        <dbReference type="ARBA" id="ARBA00004502"/>
    </source>
</evidence>
<feature type="non-terminal residue" evidence="4">
    <location>
        <position position="1"/>
    </location>
</feature>
<keyword evidence="5" id="KW-1185">Reference proteome</keyword>
<dbReference type="SUPFAM" id="SSF109775">
    <property type="entry name" value="Mannose-6-phosphate receptor binding protein 1 (Tip47), C-terminal domain"/>
    <property type="match status" value="1"/>
</dbReference>
<dbReference type="EMBL" id="AZIM01000103">
    <property type="protein sequence ID" value="ETE73357.1"/>
    <property type="molecule type" value="Genomic_DNA"/>
</dbReference>
<evidence type="ECO:0000313" key="4">
    <source>
        <dbReference type="EMBL" id="ETE73357.1"/>
    </source>
</evidence>
<organism evidence="4 5">
    <name type="scientific">Ophiophagus hannah</name>
    <name type="common">King cobra</name>
    <name type="synonym">Naja hannah</name>
    <dbReference type="NCBI Taxonomy" id="8665"/>
    <lineage>
        <taxon>Eukaryota</taxon>
        <taxon>Metazoa</taxon>
        <taxon>Chordata</taxon>
        <taxon>Craniata</taxon>
        <taxon>Vertebrata</taxon>
        <taxon>Euteleostomi</taxon>
        <taxon>Lepidosauria</taxon>
        <taxon>Squamata</taxon>
        <taxon>Bifurcata</taxon>
        <taxon>Unidentata</taxon>
        <taxon>Episquamata</taxon>
        <taxon>Toxicofera</taxon>
        <taxon>Serpentes</taxon>
        <taxon>Colubroidea</taxon>
        <taxon>Elapidae</taxon>
        <taxon>Elapinae</taxon>
        <taxon>Ophiophagus</taxon>
    </lineage>
</organism>
<dbReference type="Gene3D" id="1.20.120.340">
    <property type="entry name" value="Flagellar protein FliS"/>
    <property type="match status" value="1"/>
</dbReference>
<sequence>MAMFRGLTRQVQLSYLTFMSQLRGLPTSLQDKAKLIWHMMEDLNGSFMSTGSFQEVPSTTLVQSCQRIVKARGSVDEIVDYVVQNVPLPWVAVHSHAIASNALHPHHRSPLLP</sequence>
<evidence type="ECO:0000256" key="2">
    <source>
        <dbReference type="ARBA" id="ARBA00006311"/>
    </source>
</evidence>
<dbReference type="PANTHER" id="PTHR14024:SF51">
    <property type="entry name" value="PERILIPIN-RELATED"/>
    <property type="match status" value="1"/>
</dbReference>
<dbReference type="GO" id="GO:0005811">
    <property type="term" value="C:lipid droplet"/>
    <property type="evidence" value="ECO:0007669"/>
    <property type="project" value="UniProtKB-SubCell"/>
</dbReference>
<evidence type="ECO:0000313" key="5">
    <source>
        <dbReference type="Proteomes" id="UP000018936"/>
    </source>
</evidence>
<dbReference type="GO" id="GO:0019915">
    <property type="term" value="P:lipid storage"/>
    <property type="evidence" value="ECO:0007669"/>
    <property type="project" value="TreeGrafter"/>
</dbReference>
<comment type="similarity">
    <text evidence="2">Belongs to the perilipin family.</text>
</comment>
<keyword evidence="3" id="KW-0551">Lipid droplet</keyword>
<dbReference type="OrthoDB" id="376826at2759"/>
<name>V8PHI4_OPHHA</name>
<dbReference type="Pfam" id="PF03036">
    <property type="entry name" value="Perilipin"/>
    <property type="match status" value="1"/>
</dbReference>
<dbReference type="GO" id="GO:0010890">
    <property type="term" value="P:positive regulation of triglyceride storage"/>
    <property type="evidence" value="ECO:0007669"/>
    <property type="project" value="TreeGrafter"/>
</dbReference>
<evidence type="ECO:0000256" key="3">
    <source>
        <dbReference type="ARBA" id="ARBA00022677"/>
    </source>
</evidence>